<feature type="region of interest" description="Disordered" evidence="1">
    <location>
        <begin position="1"/>
        <end position="54"/>
    </location>
</feature>
<dbReference type="Gene3D" id="3.30.200.20">
    <property type="entry name" value="Phosphorylase Kinase, domain 1"/>
    <property type="match status" value="1"/>
</dbReference>
<keyword evidence="4" id="KW-1185">Reference proteome</keyword>
<feature type="compositionally biased region" description="Gly residues" evidence="1">
    <location>
        <begin position="964"/>
        <end position="977"/>
    </location>
</feature>
<feature type="compositionally biased region" description="Polar residues" evidence="1">
    <location>
        <begin position="91"/>
        <end position="103"/>
    </location>
</feature>
<feature type="region of interest" description="Disordered" evidence="1">
    <location>
        <begin position="891"/>
        <end position="989"/>
    </location>
</feature>
<dbReference type="Pfam" id="PF00069">
    <property type="entry name" value="Pkinase"/>
    <property type="match status" value="1"/>
</dbReference>
<proteinExistence type="predicted"/>
<accession>A0A9P5K141</accession>
<dbReference type="OrthoDB" id="541276at2759"/>
<feature type="compositionally biased region" description="Low complexity" evidence="1">
    <location>
        <begin position="769"/>
        <end position="791"/>
    </location>
</feature>
<feature type="compositionally biased region" description="Polar residues" evidence="1">
    <location>
        <begin position="493"/>
        <end position="510"/>
    </location>
</feature>
<feature type="compositionally biased region" description="Low complexity" evidence="1">
    <location>
        <begin position="591"/>
        <end position="602"/>
    </location>
</feature>
<feature type="compositionally biased region" description="Polar residues" evidence="1">
    <location>
        <begin position="642"/>
        <end position="652"/>
    </location>
</feature>
<keyword evidence="3" id="KW-0808">Transferase</keyword>
<feature type="domain" description="Protein kinase" evidence="2">
    <location>
        <begin position="148"/>
        <end position="489"/>
    </location>
</feature>
<sequence>MLQYPPHSSPFVFSDGRKKSSSSTSNPRLFSNGSSRLNPHRLAPPAPSLIQRSSDRSSFVSSGLSLSTSFSSLPSPSFPSSSLPQPVPRSNHPSSKARSTISSHVEDILSPGDIVGEGIPLQGEFLRLAPNQSAEAPVADDQELAPEFQVVSKLGTGSYAIVYLVREVLSRSPPSEDDHVYPGGRLEFDDAASMRSSEYGREYAIKLLSKADLDEEELVQLTEATIHQSVPVHSNIVTLHRTLETSDFLLLLLEYVPGQDLFYFLEQARDHYDVDLAADPALTHTPPTPGLLSSLHPSQLLSHTRLRLIASMFAQMCEAVATCHDASVFHRDIKPENFIVTDGSVFNQDGIRERKVIVKLSDFGLSTRDAISSDMDCGSAPYMSYECRNNVAPVYKPRAADVWSLGIVLINMLYHCNPWVDTVKDGFSSFDQYLSNPTGFFMRRFPGMTLPVANFLVENVFCILEDPTDDSQRIGAREFGVWVRDLPTFMSAPQSATHTHSRGPSTTSVATGHPIASAPPSRRPSSRQASVAGGSPRRPPVVLRSLTRNTSVGPVSDRDGSDGLPALDLVLDEEDEDEQQQPEGQHEADVRSPSPSVRSNSNTKRRKRGRKGKGMTPSMDHIQTTELLASASQTLARELSRQARSASATLQSFPDVPPPPPVPVLVSMPTVTKKPSRWKLSFGKSGGEAAMSSRSDSQSSKSISNRGSTRTEQVSNLVMGLNSPISPPLQSAPSSVIETPARARGEPQPQPQSRRAVSPTSTRSGWTVSSISNSSASSNWRNSMASTNTSTSTFTRYSNQSMRSVSTFATSVSASSASSSSNWRKPSGSTFPSTSSLASSLNSNNGSQSSHINGLPRRPPSNIKRMYFSRDKNTFVNCRSLAMNGVPWELSGAPRLPHQKEMDIFGSPPPPRERKRAARGGGKGKQATTGTGGKSALEPINERPQHQTQYRQDAATSTTDLTSGGAGPGGQGQGGPQDSGDAPRAGKAQINNALAKMISALRR</sequence>
<feature type="compositionally biased region" description="Acidic residues" evidence="1">
    <location>
        <begin position="570"/>
        <end position="580"/>
    </location>
</feature>
<dbReference type="InterPro" id="IPR008271">
    <property type="entry name" value="Ser/Thr_kinase_AS"/>
</dbReference>
<feature type="compositionally biased region" description="Low complexity" evidence="1">
    <location>
        <begin position="692"/>
        <end position="704"/>
    </location>
</feature>
<protein>
    <submittedName>
        <fullName evidence="3">Kinase-like domain-containing protein</fullName>
    </submittedName>
</protein>
<organism evidence="3 4">
    <name type="scientific">Russula ochroleuca</name>
    <dbReference type="NCBI Taxonomy" id="152965"/>
    <lineage>
        <taxon>Eukaryota</taxon>
        <taxon>Fungi</taxon>
        <taxon>Dikarya</taxon>
        <taxon>Basidiomycota</taxon>
        <taxon>Agaricomycotina</taxon>
        <taxon>Agaricomycetes</taxon>
        <taxon>Russulales</taxon>
        <taxon>Russulaceae</taxon>
        <taxon>Russula</taxon>
    </lineage>
</organism>
<dbReference type="InterPro" id="IPR000719">
    <property type="entry name" value="Prot_kinase_dom"/>
</dbReference>
<dbReference type="GO" id="GO:0004674">
    <property type="term" value="F:protein serine/threonine kinase activity"/>
    <property type="evidence" value="ECO:0007669"/>
    <property type="project" value="InterPro"/>
</dbReference>
<evidence type="ECO:0000259" key="2">
    <source>
        <dbReference type="PROSITE" id="PS50011"/>
    </source>
</evidence>
<feature type="compositionally biased region" description="Polar residues" evidence="1">
    <location>
        <begin position="751"/>
        <end position="768"/>
    </location>
</feature>
<feature type="region of interest" description="Disordered" evidence="1">
    <location>
        <begin position="815"/>
        <end position="863"/>
    </location>
</feature>
<feature type="compositionally biased region" description="Low complexity" evidence="1">
    <location>
        <begin position="815"/>
        <end position="850"/>
    </location>
</feature>
<feature type="compositionally biased region" description="Low complexity" evidence="1">
    <location>
        <begin position="74"/>
        <end position="84"/>
    </location>
</feature>
<dbReference type="PROSITE" id="PS00108">
    <property type="entry name" value="PROTEIN_KINASE_ST"/>
    <property type="match status" value="1"/>
</dbReference>
<dbReference type="PROSITE" id="PS50011">
    <property type="entry name" value="PROTEIN_KINASE_DOM"/>
    <property type="match status" value="1"/>
</dbReference>
<feature type="region of interest" description="Disordered" evidence="1">
    <location>
        <begin position="74"/>
        <end position="103"/>
    </location>
</feature>
<feature type="compositionally biased region" description="Polar residues" evidence="1">
    <location>
        <begin position="728"/>
        <end position="737"/>
    </location>
</feature>
<dbReference type="SUPFAM" id="SSF56112">
    <property type="entry name" value="Protein kinase-like (PK-like)"/>
    <property type="match status" value="1"/>
</dbReference>
<dbReference type="SMART" id="SM00220">
    <property type="entry name" value="S_TKc"/>
    <property type="match status" value="1"/>
</dbReference>
<evidence type="ECO:0000313" key="3">
    <source>
        <dbReference type="EMBL" id="KAF8473027.1"/>
    </source>
</evidence>
<feature type="compositionally biased region" description="Basic residues" evidence="1">
    <location>
        <begin position="603"/>
        <end position="613"/>
    </location>
</feature>
<reference evidence="3" key="2">
    <citation type="journal article" date="2020" name="Nat. Commun.">
        <title>Large-scale genome sequencing of mycorrhizal fungi provides insights into the early evolution of symbiotic traits.</title>
        <authorList>
            <person name="Miyauchi S."/>
            <person name="Kiss E."/>
            <person name="Kuo A."/>
            <person name="Drula E."/>
            <person name="Kohler A."/>
            <person name="Sanchez-Garcia M."/>
            <person name="Morin E."/>
            <person name="Andreopoulos B."/>
            <person name="Barry K.W."/>
            <person name="Bonito G."/>
            <person name="Buee M."/>
            <person name="Carver A."/>
            <person name="Chen C."/>
            <person name="Cichocki N."/>
            <person name="Clum A."/>
            <person name="Culley D."/>
            <person name="Crous P.W."/>
            <person name="Fauchery L."/>
            <person name="Girlanda M."/>
            <person name="Hayes R.D."/>
            <person name="Keri Z."/>
            <person name="LaButti K."/>
            <person name="Lipzen A."/>
            <person name="Lombard V."/>
            <person name="Magnuson J."/>
            <person name="Maillard F."/>
            <person name="Murat C."/>
            <person name="Nolan M."/>
            <person name="Ohm R.A."/>
            <person name="Pangilinan J."/>
            <person name="Pereira M.F."/>
            <person name="Perotto S."/>
            <person name="Peter M."/>
            <person name="Pfister S."/>
            <person name="Riley R."/>
            <person name="Sitrit Y."/>
            <person name="Stielow J.B."/>
            <person name="Szollosi G."/>
            <person name="Zifcakova L."/>
            <person name="Stursova M."/>
            <person name="Spatafora J.W."/>
            <person name="Tedersoo L."/>
            <person name="Vaario L.M."/>
            <person name="Yamada A."/>
            <person name="Yan M."/>
            <person name="Wang P."/>
            <person name="Xu J."/>
            <person name="Bruns T."/>
            <person name="Baldrian P."/>
            <person name="Vilgalys R."/>
            <person name="Dunand C."/>
            <person name="Henrissat B."/>
            <person name="Grigoriev I.V."/>
            <person name="Hibbett D."/>
            <person name="Nagy L.G."/>
            <person name="Martin F.M."/>
        </authorList>
    </citation>
    <scope>NUCLEOTIDE SEQUENCE</scope>
    <source>
        <strain evidence="3">Prilba</strain>
    </source>
</reference>
<dbReference type="GO" id="GO:0005737">
    <property type="term" value="C:cytoplasm"/>
    <property type="evidence" value="ECO:0007669"/>
    <property type="project" value="TreeGrafter"/>
</dbReference>
<feature type="region of interest" description="Disordered" evidence="1">
    <location>
        <begin position="677"/>
        <end position="791"/>
    </location>
</feature>
<evidence type="ECO:0000256" key="1">
    <source>
        <dbReference type="SAM" id="MobiDB-lite"/>
    </source>
</evidence>
<dbReference type="GO" id="GO:0005524">
    <property type="term" value="F:ATP binding"/>
    <property type="evidence" value="ECO:0007669"/>
    <property type="project" value="InterPro"/>
</dbReference>
<dbReference type="EMBL" id="WHVB01000019">
    <property type="protein sequence ID" value="KAF8473027.1"/>
    <property type="molecule type" value="Genomic_DNA"/>
</dbReference>
<dbReference type="Gene3D" id="1.10.510.10">
    <property type="entry name" value="Transferase(Phosphotransferase) domain 1"/>
    <property type="match status" value="1"/>
</dbReference>
<gene>
    <name evidence="3" type="ORF">DFH94DRAFT_795467</name>
</gene>
<feature type="region of interest" description="Disordered" evidence="1">
    <location>
        <begin position="493"/>
        <end position="621"/>
    </location>
</feature>
<feature type="compositionally biased region" description="Polar residues" evidence="1">
    <location>
        <begin position="946"/>
        <end position="962"/>
    </location>
</feature>
<dbReference type="InterPro" id="IPR011009">
    <property type="entry name" value="Kinase-like_dom_sf"/>
</dbReference>
<feature type="compositionally biased region" description="Polar residues" evidence="1">
    <location>
        <begin position="705"/>
        <end position="716"/>
    </location>
</feature>
<dbReference type="PANTHER" id="PTHR24348">
    <property type="entry name" value="SERINE/THREONINE-PROTEIN KINASE UNC-51-RELATED"/>
    <property type="match status" value="1"/>
</dbReference>
<feature type="region of interest" description="Disordered" evidence="1">
    <location>
        <begin position="634"/>
        <end position="658"/>
    </location>
</feature>
<dbReference type="GO" id="GO:0010506">
    <property type="term" value="P:regulation of autophagy"/>
    <property type="evidence" value="ECO:0007669"/>
    <property type="project" value="InterPro"/>
</dbReference>
<keyword evidence="3" id="KW-0418">Kinase</keyword>
<name>A0A9P5K141_9AGAM</name>
<feature type="compositionally biased region" description="Polar residues" evidence="1">
    <location>
        <begin position="26"/>
        <end position="37"/>
    </location>
</feature>
<dbReference type="Proteomes" id="UP000759537">
    <property type="component" value="Unassembled WGS sequence"/>
</dbReference>
<dbReference type="PANTHER" id="PTHR24348:SF68">
    <property type="entry name" value="SERINE_THREONINE-PROTEIN KINASE ATG1C"/>
    <property type="match status" value="1"/>
</dbReference>
<dbReference type="InterPro" id="IPR045269">
    <property type="entry name" value="Atg1-like"/>
</dbReference>
<dbReference type="AlphaFoldDB" id="A0A9P5K141"/>
<reference evidence="3" key="1">
    <citation type="submission" date="2019-10" db="EMBL/GenBank/DDBJ databases">
        <authorList>
            <consortium name="DOE Joint Genome Institute"/>
            <person name="Kuo A."/>
            <person name="Miyauchi S."/>
            <person name="Kiss E."/>
            <person name="Drula E."/>
            <person name="Kohler A."/>
            <person name="Sanchez-Garcia M."/>
            <person name="Andreopoulos B."/>
            <person name="Barry K.W."/>
            <person name="Bonito G."/>
            <person name="Buee M."/>
            <person name="Carver A."/>
            <person name="Chen C."/>
            <person name="Cichocki N."/>
            <person name="Clum A."/>
            <person name="Culley D."/>
            <person name="Crous P.W."/>
            <person name="Fauchery L."/>
            <person name="Girlanda M."/>
            <person name="Hayes R."/>
            <person name="Keri Z."/>
            <person name="LaButti K."/>
            <person name="Lipzen A."/>
            <person name="Lombard V."/>
            <person name="Magnuson J."/>
            <person name="Maillard F."/>
            <person name="Morin E."/>
            <person name="Murat C."/>
            <person name="Nolan M."/>
            <person name="Ohm R."/>
            <person name="Pangilinan J."/>
            <person name="Pereira M."/>
            <person name="Perotto S."/>
            <person name="Peter M."/>
            <person name="Riley R."/>
            <person name="Sitrit Y."/>
            <person name="Stielow B."/>
            <person name="Szollosi G."/>
            <person name="Zifcakova L."/>
            <person name="Stursova M."/>
            <person name="Spatafora J.W."/>
            <person name="Tedersoo L."/>
            <person name="Vaario L.-M."/>
            <person name="Yamada A."/>
            <person name="Yan M."/>
            <person name="Wang P."/>
            <person name="Xu J."/>
            <person name="Bruns T."/>
            <person name="Baldrian P."/>
            <person name="Vilgalys R."/>
            <person name="Henrissat B."/>
            <person name="Grigoriev I.V."/>
            <person name="Hibbett D."/>
            <person name="Nagy L.G."/>
            <person name="Martin F.M."/>
        </authorList>
    </citation>
    <scope>NUCLEOTIDE SEQUENCE</scope>
    <source>
        <strain evidence="3">Prilba</strain>
    </source>
</reference>
<comment type="caution">
    <text evidence="3">The sequence shown here is derived from an EMBL/GenBank/DDBJ whole genome shotgun (WGS) entry which is preliminary data.</text>
</comment>
<evidence type="ECO:0000313" key="4">
    <source>
        <dbReference type="Proteomes" id="UP000759537"/>
    </source>
</evidence>